<name>A0A9D1IRH8_9FIRM</name>
<dbReference type="Proteomes" id="UP000824082">
    <property type="component" value="Unassembled WGS sequence"/>
</dbReference>
<organism evidence="3 4">
    <name type="scientific">Candidatus Egerieicola faecale</name>
    <dbReference type="NCBI Taxonomy" id="2840774"/>
    <lineage>
        <taxon>Bacteria</taxon>
        <taxon>Bacillati</taxon>
        <taxon>Bacillota</taxon>
        <taxon>Clostridia</taxon>
        <taxon>Eubacteriales</taxon>
        <taxon>Oscillospiraceae</taxon>
        <taxon>Oscillospiraceae incertae sedis</taxon>
        <taxon>Candidatus Egerieicola</taxon>
    </lineage>
</organism>
<feature type="region of interest" description="Disordered" evidence="1">
    <location>
        <begin position="43"/>
        <end position="62"/>
    </location>
</feature>
<evidence type="ECO:0000256" key="1">
    <source>
        <dbReference type="SAM" id="MobiDB-lite"/>
    </source>
</evidence>
<dbReference type="Gene3D" id="2.70.70.10">
    <property type="entry name" value="Glucose Permease (Domain IIA)"/>
    <property type="match status" value="1"/>
</dbReference>
<comment type="caution">
    <text evidence="3">The sequence shown here is derived from an EMBL/GenBank/DDBJ whole genome shotgun (WGS) entry which is preliminary data.</text>
</comment>
<dbReference type="EMBL" id="DVMX01000105">
    <property type="protein sequence ID" value="HIU41973.1"/>
    <property type="molecule type" value="Genomic_DNA"/>
</dbReference>
<accession>A0A9D1IRH8</accession>
<protein>
    <submittedName>
        <fullName evidence="3">M23 family metallopeptidase</fullName>
    </submittedName>
</protein>
<evidence type="ECO:0000259" key="2">
    <source>
        <dbReference type="Pfam" id="PF01551"/>
    </source>
</evidence>
<reference evidence="3" key="1">
    <citation type="submission" date="2020-10" db="EMBL/GenBank/DDBJ databases">
        <authorList>
            <person name="Gilroy R."/>
        </authorList>
    </citation>
    <scope>NUCLEOTIDE SEQUENCE</scope>
    <source>
        <strain evidence="3">4509</strain>
    </source>
</reference>
<feature type="domain" description="M23ase beta-sheet core" evidence="2">
    <location>
        <begin position="116"/>
        <end position="214"/>
    </location>
</feature>
<evidence type="ECO:0000313" key="3">
    <source>
        <dbReference type="EMBL" id="HIU41973.1"/>
    </source>
</evidence>
<sequence>MKHSTKSRIGFSAALGAAILAVGAAVLFGVYGTSLLLEEPQTEIQEETPQTQQPQTQQTQIQAEEIPVEQTEQPEEEVPVTQSQSLVYAMPLEGEVVNPFSGGELVKNITLKEWRTHDGADLAAAEGTPVKAIADGTVVELEEDPLWGVCVAVSHSDGAVSYYMGISANVEVSVDDTVTLGQTIGYVGNTAQIEIGQESHLHLGLRSGEEWVDPISYIQTRS</sequence>
<dbReference type="InterPro" id="IPR050570">
    <property type="entry name" value="Cell_wall_metabolism_enzyme"/>
</dbReference>
<evidence type="ECO:0000313" key="4">
    <source>
        <dbReference type="Proteomes" id="UP000824082"/>
    </source>
</evidence>
<proteinExistence type="predicted"/>
<gene>
    <name evidence="3" type="ORF">IAD19_05410</name>
</gene>
<dbReference type="PANTHER" id="PTHR21666:SF270">
    <property type="entry name" value="MUREIN HYDROLASE ACTIVATOR ENVC"/>
    <property type="match status" value="1"/>
</dbReference>
<dbReference type="GO" id="GO:0004222">
    <property type="term" value="F:metalloendopeptidase activity"/>
    <property type="evidence" value="ECO:0007669"/>
    <property type="project" value="TreeGrafter"/>
</dbReference>
<dbReference type="InterPro" id="IPR016047">
    <property type="entry name" value="M23ase_b-sheet_dom"/>
</dbReference>
<dbReference type="PANTHER" id="PTHR21666">
    <property type="entry name" value="PEPTIDASE-RELATED"/>
    <property type="match status" value="1"/>
</dbReference>
<dbReference type="SUPFAM" id="SSF51261">
    <property type="entry name" value="Duplicated hybrid motif"/>
    <property type="match status" value="1"/>
</dbReference>
<dbReference type="Pfam" id="PF01551">
    <property type="entry name" value="Peptidase_M23"/>
    <property type="match status" value="1"/>
</dbReference>
<reference evidence="3" key="2">
    <citation type="journal article" date="2021" name="PeerJ">
        <title>Extensive microbial diversity within the chicken gut microbiome revealed by metagenomics and culture.</title>
        <authorList>
            <person name="Gilroy R."/>
            <person name="Ravi A."/>
            <person name="Getino M."/>
            <person name="Pursley I."/>
            <person name="Horton D.L."/>
            <person name="Alikhan N.F."/>
            <person name="Baker D."/>
            <person name="Gharbi K."/>
            <person name="Hall N."/>
            <person name="Watson M."/>
            <person name="Adriaenssens E.M."/>
            <person name="Foster-Nyarko E."/>
            <person name="Jarju S."/>
            <person name="Secka A."/>
            <person name="Antonio M."/>
            <person name="Oren A."/>
            <person name="Chaudhuri R.R."/>
            <person name="La Ragione R."/>
            <person name="Hildebrand F."/>
            <person name="Pallen M.J."/>
        </authorList>
    </citation>
    <scope>NUCLEOTIDE SEQUENCE</scope>
    <source>
        <strain evidence="3">4509</strain>
    </source>
</reference>
<feature type="compositionally biased region" description="Low complexity" evidence="1">
    <location>
        <begin position="47"/>
        <end position="62"/>
    </location>
</feature>
<dbReference type="AlphaFoldDB" id="A0A9D1IRH8"/>
<dbReference type="InterPro" id="IPR011055">
    <property type="entry name" value="Dup_hybrid_motif"/>
</dbReference>
<dbReference type="CDD" id="cd12797">
    <property type="entry name" value="M23_peptidase"/>
    <property type="match status" value="1"/>
</dbReference>